<accession>A0A949N743</accession>
<feature type="compositionally biased region" description="Polar residues" evidence="1">
    <location>
        <begin position="43"/>
        <end position="55"/>
    </location>
</feature>
<dbReference type="GO" id="GO:0019290">
    <property type="term" value="P:siderophore biosynthetic process"/>
    <property type="evidence" value="ECO:0007669"/>
    <property type="project" value="TreeGrafter"/>
</dbReference>
<gene>
    <name evidence="3" type="ORF">JGS22_005540</name>
</gene>
<feature type="domain" description="MbtH-like" evidence="2">
    <location>
        <begin position="62"/>
        <end position="110"/>
    </location>
</feature>
<dbReference type="PANTHER" id="PTHR38444">
    <property type="entry name" value="ENTEROBACTIN BIOSYNTHESIS PROTEIN YBDZ"/>
    <property type="match status" value="1"/>
</dbReference>
<dbReference type="EMBL" id="JAELVF020000001">
    <property type="protein sequence ID" value="MBU7597111.1"/>
    <property type="molecule type" value="Genomic_DNA"/>
</dbReference>
<dbReference type="Proteomes" id="UP000694501">
    <property type="component" value="Unassembled WGS sequence"/>
</dbReference>
<reference evidence="3" key="1">
    <citation type="submission" date="2021-06" db="EMBL/GenBank/DDBJ databases">
        <title>Sequencing of actinobacteria type strains.</title>
        <authorList>
            <person name="Nguyen G.-S."/>
            <person name="Wentzel A."/>
        </authorList>
    </citation>
    <scope>NUCLEOTIDE SEQUENCE</scope>
    <source>
        <strain evidence="3">P38-E01</strain>
    </source>
</reference>
<evidence type="ECO:0000256" key="1">
    <source>
        <dbReference type="SAM" id="MobiDB-lite"/>
    </source>
</evidence>
<dbReference type="InterPro" id="IPR037407">
    <property type="entry name" value="MLP_fam"/>
</dbReference>
<sequence length="129" mass="14140">MPSRSARSSLPGDSGGRAPWSGRVRAWARTGLRRVRGRFPNAGGSTVTQDISATGTGDGPARPDAEDVYLVVRNDEEQYSIWRADQEVPAGWHPEGCRGARQECLDHIGRVWTDMRPLSLRRRLAGADA</sequence>
<dbReference type="InterPro" id="IPR038020">
    <property type="entry name" value="MbtH-like_sf"/>
</dbReference>
<comment type="caution">
    <text evidence="3">The sequence shown here is derived from an EMBL/GenBank/DDBJ whole genome shotgun (WGS) entry which is preliminary data.</text>
</comment>
<evidence type="ECO:0000313" key="3">
    <source>
        <dbReference type="EMBL" id="MBU7597111.1"/>
    </source>
</evidence>
<feature type="region of interest" description="Disordered" evidence="1">
    <location>
        <begin position="1"/>
        <end position="22"/>
    </location>
</feature>
<evidence type="ECO:0000313" key="4">
    <source>
        <dbReference type="Proteomes" id="UP000694501"/>
    </source>
</evidence>
<dbReference type="AlphaFoldDB" id="A0A949N743"/>
<dbReference type="PANTHER" id="PTHR38444:SF1">
    <property type="entry name" value="ENTEROBACTIN BIOSYNTHESIS PROTEIN YBDZ"/>
    <property type="match status" value="1"/>
</dbReference>
<dbReference type="InterPro" id="IPR005153">
    <property type="entry name" value="MbtH-like_dom"/>
</dbReference>
<organism evidence="3 4">
    <name type="scientific">Streptomyces tardus</name>
    <dbReference type="NCBI Taxonomy" id="2780544"/>
    <lineage>
        <taxon>Bacteria</taxon>
        <taxon>Bacillati</taxon>
        <taxon>Actinomycetota</taxon>
        <taxon>Actinomycetes</taxon>
        <taxon>Kitasatosporales</taxon>
        <taxon>Streptomycetaceae</taxon>
        <taxon>Streptomyces</taxon>
    </lineage>
</organism>
<dbReference type="SUPFAM" id="SSF160582">
    <property type="entry name" value="MbtH-like"/>
    <property type="match status" value="1"/>
</dbReference>
<feature type="region of interest" description="Disordered" evidence="1">
    <location>
        <begin position="35"/>
        <end position="64"/>
    </location>
</feature>
<name>A0A949N743_9ACTN</name>
<dbReference type="Gene3D" id="3.90.820.10">
    <property type="entry name" value="Structural Genomics, Unknown Function 30-nov-00 1gh9 Mol_id"/>
    <property type="match status" value="1"/>
</dbReference>
<dbReference type="Pfam" id="PF03621">
    <property type="entry name" value="MbtH"/>
    <property type="match status" value="1"/>
</dbReference>
<evidence type="ECO:0000259" key="2">
    <source>
        <dbReference type="SMART" id="SM00923"/>
    </source>
</evidence>
<dbReference type="GO" id="GO:0005829">
    <property type="term" value="C:cytosol"/>
    <property type="evidence" value="ECO:0007669"/>
    <property type="project" value="TreeGrafter"/>
</dbReference>
<keyword evidence="4" id="KW-1185">Reference proteome</keyword>
<proteinExistence type="predicted"/>
<dbReference type="SMART" id="SM00923">
    <property type="entry name" value="MbtH"/>
    <property type="match status" value="1"/>
</dbReference>
<protein>
    <submittedName>
        <fullName evidence="3">MbtH family NRPS accessory protein</fullName>
    </submittedName>
</protein>